<sequence>MALKFVLPSTPTEESPADLSPKSHDLRSWSIVGDCPLSLLTQGWGLGIGGEGRVRDHDDDDDLTPHILLGSSGRDGGGSGRRRHSGSRGGLVNGRVLDAGVVPAGLRLGQQEVLFPRLLGWQQRLAGVGLAIGEALGQRLVAGLRQQQDTDDADKRAAGEDDVVQETPGSPPPPCGPQRRRADLMTVGVISAQKKMLRLLTAWEENMPMMENATENFLFSVSLSSEEGERRHTDAAH</sequence>
<dbReference type="OrthoDB" id="10641776at2759"/>
<protein>
    <submittedName>
        <fullName evidence="2">Uncharacterized protein</fullName>
    </submittedName>
</protein>
<evidence type="ECO:0000256" key="1">
    <source>
        <dbReference type="SAM" id="MobiDB-lite"/>
    </source>
</evidence>
<feature type="region of interest" description="Disordered" evidence="1">
    <location>
        <begin position="1"/>
        <end position="23"/>
    </location>
</feature>
<gene>
    <name evidence="2" type="ORF">JZ751_004118</name>
</gene>
<keyword evidence="3" id="KW-1185">Reference proteome</keyword>
<evidence type="ECO:0000313" key="3">
    <source>
        <dbReference type="Proteomes" id="UP000824540"/>
    </source>
</evidence>
<organism evidence="2 3">
    <name type="scientific">Albula glossodonta</name>
    <name type="common">roundjaw bonefish</name>
    <dbReference type="NCBI Taxonomy" id="121402"/>
    <lineage>
        <taxon>Eukaryota</taxon>
        <taxon>Metazoa</taxon>
        <taxon>Chordata</taxon>
        <taxon>Craniata</taxon>
        <taxon>Vertebrata</taxon>
        <taxon>Euteleostomi</taxon>
        <taxon>Actinopterygii</taxon>
        <taxon>Neopterygii</taxon>
        <taxon>Teleostei</taxon>
        <taxon>Albuliformes</taxon>
        <taxon>Albulidae</taxon>
        <taxon>Albula</taxon>
    </lineage>
</organism>
<dbReference type="EMBL" id="JAFBMS010000012">
    <property type="protein sequence ID" value="KAG9348093.1"/>
    <property type="molecule type" value="Genomic_DNA"/>
</dbReference>
<name>A0A8T2P3S1_9TELE</name>
<feature type="region of interest" description="Disordered" evidence="1">
    <location>
        <begin position="56"/>
        <end position="90"/>
    </location>
</feature>
<comment type="caution">
    <text evidence="2">The sequence shown here is derived from an EMBL/GenBank/DDBJ whole genome shotgun (WGS) entry which is preliminary data.</text>
</comment>
<accession>A0A8T2P3S1</accession>
<proteinExistence type="predicted"/>
<dbReference type="AlphaFoldDB" id="A0A8T2P3S1"/>
<reference evidence="2" key="1">
    <citation type="thesis" date="2021" institute="BYU ScholarsArchive" country="Provo, UT, USA">
        <title>Applications of and Algorithms for Genome Assembly and Genomic Analyses with an Emphasis on Marine Teleosts.</title>
        <authorList>
            <person name="Pickett B.D."/>
        </authorList>
    </citation>
    <scope>NUCLEOTIDE SEQUENCE</scope>
    <source>
        <strain evidence="2">HI-2016</strain>
    </source>
</reference>
<feature type="region of interest" description="Disordered" evidence="1">
    <location>
        <begin position="146"/>
        <end position="180"/>
    </location>
</feature>
<evidence type="ECO:0000313" key="2">
    <source>
        <dbReference type="EMBL" id="KAG9348093.1"/>
    </source>
</evidence>
<dbReference type="Proteomes" id="UP000824540">
    <property type="component" value="Unassembled WGS sequence"/>
</dbReference>